<dbReference type="Proteomes" id="UP000886785">
    <property type="component" value="Unassembled WGS sequence"/>
</dbReference>
<dbReference type="InterPro" id="IPR025150">
    <property type="entry name" value="GH123_cat"/>
</dbReference>
<proteinExistence type="predicted"/>
<sequence>MVKIHYFWASSLEKVFPDQCPARWEETPELTILQGETPALQLVYCRCEEIPGNRRPAIAIRCSGSPVPVRLRPVELIPGTFPAYDQADENYLTVKPGLFPDLLTDMPQRGLPVPLNQYRSVWVDIPGTDQLAPGEYSITFTIGTLDPSQPGTSLEQTEDPLAGELKLTLRILPGRLPDQTLLHTEWFHADCLADYYHVPVFSEEHWNAIEQQIALAAQELRVNVLLTPVFTPPLDTAVGGERTTVQLVDVFFQNGKYFFGWEKLRRWCGLCRKYGIRMLEIAHLFTQWGALYTPKIIVRDGSGDVRKFGWHVRADSPEYREFLEAFLPALRRELAGMGYPDSQVLYHISDEPNDKQEESYRRARDVVLDLLDGCVVIDALSDYSFYQKGLVEHPVPSNNHIQDFLDHSVPDLWVYYCCAQYKDVPNRFFAMPSARNRIMGLLCYLHGIKGFLHWGYNFYNSALSVEHIDPYFCTHGGCAFPSGDPFLVYPGPDGRPYSSIRAEVQRLGLDDMRALQLLEQLTSREHVLSLIYEGQDAPFTFDHYPHSPDYLLSLSRRVHQALAASLP</sequence>
<evidence type="ECO:0000259" key="1">
    <source>
        <dbReference type="Pfam" id="PF13320"/>
    </source>
</evidence>
<comment type="caution">
    <text evidence="2">The sequence shown here is derived from an EMBL/GenBank/DDBJ whole genome shotgun (WGS) entry which is preliminary data.</text>
</comment>
<organism evidence="2 3">
    <name type="scientific">Candidatus Gallacutalibacter pullicola</name>
    <dbReference type="NCBI Taxonomy" id="2840830"/>
    <lineage>
        <taxon>Bacteria</taxon>
        <taxon>Bacillati</taxon>
        <taxon>Bacillota</taxon>
        <taxon>Clostridia</taxon>
        <taxon>Eubacteriales</taxon>
        <taxon>Candidatus Gallacutalibacter</taxon>
    </lineage>
</organism>
<dbReference type="Pfam" id="PF13320">
    <property type="entry name" value="GH123_cat"/>
    <property type="match status" value="1"/>
</dbReference>
<dbReference type="EMBL" id="DVHF01000032">
    <property type="protein sequence ID" value="HIR56487.1"/>
    <property type="molecule type" value="Genomic_DNA"/>
</dbReference>
<feature type="domain" description="Glycoside hydrolase 123 catalytic" evidence="1">
    <location>
        <begin position="186"/>
        <end position="518"/>
    </location>
</feature>
<dbReference type="Gene3D" id="3.20.20.80">
    <property type="entry name" value="Glycosidases"/>
    <property type="match status" value="1"/>
</dbReference>
<reference evidence="2" key="2">
    <citation type="journal article" date="2021" name="PeerJ">
        <title>Extensive microbial diversity within the chicken gut microbiome revealed by metagenomics and culture.</title>
        <authorList>
            <person name="Gilroy R."/>
            <person name="Ravi A."/>
            <person name="Getino M."/>
            <person name="Pursley I."/>
            <person name="Horton D.L."/>
            <person name="Alikhan N.F."/>
            <person name="Baker D."/>
            <person name="Gharbi K."/>
            <person name="Hall N."/>
            <person name="Watson M."/>
            <person name="Adriaenssens E.M."/>
            <person name="Foster-Nyarko E."/>
            <person name="Jarju S."/>
            <person name="Secka A."/>
            <person name="Antonio M."/>
            <person name="Oren A."/>
            <person name="Chaudhuri R.R."/>
            <person name="La Ragione R."/>
            <person name="Hildebrand F."/>
            <person name="Pallen M.J."/>
        </authorList>
    </citation>
    <scope>NUCLEOTIDE SEQUENCE</scope>
    <source>
        <strain evidence="2">ChiSjej1B19-7085</strain>
    </source>
</reference>
<dbReference type="InterPro" id="IPR017853">
    <property type="entry name" value="GH"/>
</dbReference>
<dbReference type="SUPFAM" id="SSF51445">
    <property type="entry name" value="(Trans)glycosidases"/>
    <property type="match status" value="1"/>
</dbReference>
<name>A0A9D1DP60_9FIRM</name>
<protein>
    <submittedName>
        <fullName evidence="2">DUF4091 domain-containing protein</fullName>
    </submittedName>
</protein>
<accession>A0A9D1DP60</accession>
<evidence type="ECO:0000313" key="2">
    <source>
        <dbReference type="EMBL" id="HIR56487.1"/>
    </source>
</evidence>
<evidence type="ECO:0000313" key="3">
    <source>
        <dbReference type="Proteomes" id="UP000886785"/>
    </source>
</evidence>
<reference evidence="2" key="1">
    <citation type="submission" date="2020-10" db="EMBL/GenBank/DDBJ databases">
        <authorList>
            <person name="Gilroy R."/>
        </authorList>
    </citation>
    <scope>NUCLEOTIDE SEQUENCE</scope>
    <source>
        <strain evidence="2">ChiSjej1B19-7085</strain>
    </source>
</reference>
<dbReference type="AlphaFoldDB" id="A0A9D1DP60"/>
<gene>
    <name evidence="2" type="ORF">IAA54_02380</name>
</gene>